<dbReference type="KEGG" id="nso:NIASO_07540"/>
<reference evidence="1 2" key="1">
    <citation type="submission" date="2013-12" db="EMBL/GenBank/DDBJ databases">
        <authorList>
            <consortium name="DOE Joint Genome Institute"/>
            <person name="Eisen J."/>
            <person name="Huntemann M."/>
            <person name="Han J."/>
            <person name="Chen A."/>
            <person name="Kyrpides N."/>
            <person name="Mavromatis K."/>
            <person name="Markowitz V."/>
            <person name="Palaniappan K."/>
            <person name="Ivanova N."/>
            <person name="Schaumberg A."/>
            <person name="Pati A."/>
            <person name="Liolios K."/>
            <person name="Nordberg H.P."/>
            <person name="Cantor M.N."/>
            <person name="Hua S.X."/>
            <person name="Woyke T."/>
        </authorList>
    </citation>
    <scope>NUCLEOTIDE SEQUENCE [LARGE SCALE GENOMIC DNA]</scope>
    <source>
        <strain evidence="2">DSM 19437</strain>
    </source>
</reference>
<dbReference type="HOGENOM" id="CLU_3409748_0_0_10"/>
<dbReference type="Proteomes" id="UP000003586">
    <property type="component" value="Chromosome"/>
</dbReference>
<accession>W0F7K1</accession>
<sequence length="29" mass="3119">MTGLQVAGYKFQVTGSGYSLLIVDASWIL</sequence>
<protein>
    <submittedName>
        <fullName evidence="1">Uncharacterized protein</fullName>
    </submittedName>
</protein>
<evidence type="ECO:0000313" key="2">
    <source>
        <dbReference type="Proteomes" id="UP000003586"/>
    </source>
</evidence>
<dbReference type="EMBL" id="CP007035">
    <property type="protein sequence ID" value="AHF17439.1"/>
    <property type="molecule type" value="Genomic_DNA"/>
</dbReference>
<proteinExistence type="predicted"/>
<name>W0F7K1_9BACT</name>
<gene>
    <name evidence="1" type="ORF">NIASO_07540</name>
</gene>
<organism evidence="1 2">
    <name type="scientific">Niabella soli DSM 19437</name>
    <dbReference type="NCBI Taxonomy" id="929713"/>
    <lineage>
        <taxon>Bacteria</taxon>
        <taxon>Pseudomonadati</taxon>
        <taxon>Bacteroidota</taxon>
        <taxon>Chitinophagia</taxon>
        <taxon>Chitinophagales</taxon>
        <taxon>Chitinophagaceae</taxon>
        <taxon>Niabella</taxon>
    </lineage>
</organism>
<evidence type="ECO:0000313" key="1">
    <source>
        <dbReference type="EMBL" id="AHF17439.1"/>
    </source>
</evidence>
<dbReference type="AlphaFoldDB" id="W0F7K1"/>
<keyword evidence="2" id="KW-1185">Reference proteome</keyword>